<keyword evidence="5" id="KW-0812">Transmembrane</keyword>
<dbReference type="Proteomes" id="UP001228690">
    <property type="component" value="Chromosome"/>
</dbReference>
<dbReference type="SUPFAM" id="SSF51306">
    <property type="entry name" value="LexA/Signal peptidase"/>
    <property type="match status" value="1"/>
</dbReference>
<feature type="domain" description="Peptidase S26" evidence="6">
    <location>
        <begin position="61"/>
        <end position="336"/>
    </location>
</feature>
<dbReference type="PRINTS" id="PR00727">
    <property type="entry name" value="LEADERPTASE"/>
</dbReference>
<evidence type="ECO:0000256" key="5">
    <source>
        <dbReference type="RuleBase" id="RU362042"/>
    </source>
</evidence>
<comment type="similarity">
    <text evidence="1 5">Belongs to the peptidase S26 family.</text>
</comment>
<sequence>MSSKSSRLSQPSESSALHSSGTFTVEGLCFLLVRGTEAVINFLRYRAYKQKLRQQRISAVRDWLEVLLYVFCAVLLINQYLFQLFVIPSGSMIPTLLIQDRVVVSKPAFGLEPYPFAPKLFSEKKVERGTVVPFVSPEYRRPSTLFVIAQRIVFFLTFAKVDLDVQAYRNKPGPPVRLASQPMLYTLGSDPYYRYAFRDYQPPLLVKRVVAVGGDRVRFVEGNPEIRPAGAGAFIREEVLKEQLGLKYETNRDMAVFNRPTFYAMDRNYERRVRNSYLSNPHDVSIRSRFVAGRLGDAIPPGYFEPFGDNRDHSHDGRWFGILSRDDLQGRVSYIVAPFRRFRSLDPKLRVSP</sequence>
<gene>
    <name evidence="7" type="primary">lepB</name>
    <name evidence="7" type="ORF">P0082_08495</name>
</gene>
<dbReference type="InterPro" id="IPR000223">
    <property type="entry name" value="Pept_S26A_signal_pept_1"/>
</dbReference>
<dbReference type="CDD" id="cd06530">
    <property type="entry name" value="S26_SPase_I"/>
    <property type="match status" value="2"/>
</dbReference>
<proteinExistence type="inferred from homology"/>
<dbReference type="NCBIfam" id="TIGR02227">
    <property type="entry name" value="sigpep_I_bact"/>
    <property type="match status" value="1"/>
</dbReference>
<reference evidence="7 8" key="1">
    <citation type="submission" date="2023-04" db="EMBL/GenBank/DDBJ databases">
        <title>Spirochaete genome identified in red abalone sample constitutes a novel genus.</title>
        <authorList>
            <person name="Sharma S.P."/>
            <person name="Purcell C.M."/>
            <person name="Hyde J.R."/>
            <person name="Severin A.J."/>
        </authorList>
    </citation>
    <scope>NUCLEOTIDE SEQUENCE [LARGE SCALE GENOMIC DNA]</scope>
    <source>
        <strain evidence="7 8">SP-2023</strain>
    </source>
</reference>
<dbReference type="PANTHER" id="PTHR43390:SF1">
    <property type="entry name" value="CHLOROPLAST PROCESSING PEPTIDASE"/>
    <property type="match status" value="1"/>
</dbReference>
<evidence type="ECO:0000256" key="4">
    <source>
        <dbReference type="ARBA" id="ARBA00022801"/>
    </source>
</evidence>
<comment type="catalytic activity">
    <reaction evidence="5">
        <text>Cleavage of hydrophobic, N-terminal signal or leader sequences from secreted and periplasmic proteins.</text>
        <dbReference type="EC" id="3.4.21.89"/>
    </reaction>
</comment>
<dbReference type="InterPro" id="IPR036286">
    <property type="entry name" value="LexA/Signal_pep-like_sf"/>
</dbReference>
<protein>
    <recommendedName>
        <fullName evidence="2 5">Signal peptidase I</fullName>
        <ecNumber evidence="5">3.4.21.89</ecNumber>
    </recommendedName>
</protein>
<dbReference type="EMBL" id="CP123443">
    <property type="protein sequence ID" value="WGK68516.1"/>
    <property type="molecule type" value="Genomic_DNA"/>
</dbReference>
<name>A0ABY8MF83_9SPIO</name>
<dbReference type="GO" id="GO:0009003">
    <property type="term" value="F:signal peptidase activity"/>
    <property type="evidence" value="ECO:0007669"/>
    <property type="project" value="UniProtKB-EC"/>
</dbReference>
<keyword evidence="5" id="KW-0472">Membrane</keyword>
<dbReference type="Gene3D" id="2.10.109.10">
    <property type="entry name" value="Umud Fragment, subunit A"/>
    <property type="match status" value="1"/>
</dbReference>
<evidence type="ECO:0000256" key="2">
    <source>
        <dbReference type="ARBA" id="ARBA00019232"/>
    </source>
</evidence>
<dbReference type="Pfam" id="PF10502">
    <property type="entry name" value="Peptidase_S26"/>
    <property type="match status" value="1"/>
</dbReference>
<keyword evidence="3 5" id="KW-0645">Protease</keyword>
<comment type="caution">
    <text evidence="5">Lacks conserved residue(s) required for the propagation of feature annotation.</text>
</comment>
<evidence type="ECO:0000256" key="1">
    <source>
        <dbReference type="ARBA" id="ARBA00009370"/>
    </source>
</evidence>
<dbReference type="PROSITE" id="PS00501">
    <property type="entry name" value="SPASE_I_1"/>
    <property type="match status" value="1"/>
</dbReference>
<evidence type="ECO:0000256" key="3">
    <source>
        <dbReference type="ARBA" id="ARBA00022670"/>
    </source>
</evidence>
<accession>A0ABY8MF83</accession>
<dbReference type="InterPro" id="IPR019756">
    <property type="entry name" value="Pept_S26A_signal_pept_1_Ser-AS"/>
</dbReference>
<keyword evidence="8" id="KW-1185">Reference proteome</keyword>
<dbReference type="RefSeq" id="WP_326926701.1">
    <property type="nucleotide sequence ID" value="NZ_CP123443.1"/>
</dbReference>
<comment type="subcellular location">
    <subcellularLocation>
        <location evidence="5">Membrane</location>
        <topology evidence="5">Single-pass type II membrane protein</topology>
    </subcellularLocation>
</comment>
<dbReference type="EC" id="3.4.21.89" evidence="5"/>
<dbReference type="PANTHER" id="PTHR43390">
    <property type="entry name" value="SIGNAL PEPTIDASE I"/>
    <property type="match status" value="1"/>
</dbReference>
<evidence type="ECO:0000313" key="7">
    <source>
        <dbReference type="EMBL" id="WGK68516.1"/>
    </source>
</evidence>
<evidence type="ECO:0000259" key="6">
    <source>
        <dbReference type="Pfam" id="PF10502"/>
    </source>
</evidence>
<evidence type="ECO:0000313" key="8">
    <source>
        <dbReference type="Proteomes" id="UP001228690"/>
    </source>
</evidence>
<keyword evidence="5" id="KW-1133">Transmembrane helix</keyword>
<feature type="transmembrane region" description="Helical" evidence="5">
    <location>
        <begin position="63"/>
        <end position="82"/>
    </location>
</feature>
<dbReference type="InterPro" id="IPR019533">
    <property type="entry name" value="Peptidase_S26"/>
</dbReference>
<keyword evidence="4 5" id="KW-0378">Hydrolase</keyword>
<feature type="transmembrane region" description="Helical" evidence="5">
    <location>
        <begin position="20"/>
        <end position="43"/>
    </location>
</feature>
<organism evidence="7 8">
    <name type="scientific">Candidatus Haliotispira prima</name>
    <dbReference type="NCBI Taxonomy" id="3034016"/>
    <lineage>
        <taxon>Bacteria</taxon>
        <taxon>Pseudomonadati</taxon>
        <taxon>Spirochaetota</taxon>
        <taxon>Spirochaetia</taxon>
        <taxon>Spirochaetales</taxon>
        <taxon>Spirochaetaceae</taxon>
        <taxon>Candidatus Haliotispira</taxon>
    </lineage>
</organism>